<comment type="caution">
    <text evidence="1">The sequence shown here is derived from an EMBL/GenBank/DDBJ whole genome shotgun (WGS) entry which is preliminary data.</text>
</comment>
<gene>
    <name evidence="1" type="ORF">INT43_001583</name>
</gene>
<dbReference type="AlphaFoldDB" id="A0A8H7PDW7"/>
<evidence type="ECO:0000313" key="1">
    <source>
        <dbReference type="EMBL" id="KAG2172106.1"/>
    </source>
</evidence>
<protein>
    <submittedName>
        <fullName evidence="1">Uncharacterized protein</fullName>
    </submittedName>
</protein>
<keyword evidence="2" id="KW-1185">Reference proteome</keyword>
<dbReference type="Proteomes" id="UP000654370">
    <property type="component" value="Unassembled WGS sequence"/>
</dbReference>
<dbReference type="EMBL" id="JAEPQZ010000018">
    <property type="protein sequence ID" value="KAG2172106.1"/>
    <property type="molecule type" value="Genomic_DNA"/>
</dbReference>
<reference evidence="1" key="1">
    <citation type="submission" date="2020-12" db="EMBL/GenBank/DDBJ databases">
        <title>Metabolic potential, ecology and presence of endohyphal bacteria is reflected in genomic diversity of Mucoromycotina.</title>
        <authorList>
            <person name="Muszewska A."/>
            <person name="Okrasinska A."/>
            <person name="Steczkiewicz K."/>
            <person name="Drgas O."/>
            <person name="Orlowska M."/>
            <person name="Perlinska-Lenart U."/>
            <person name="Aleksandrzak-Piekarczyk T."/>
            <person name="Szatraj K."/>
            <person name="Zielenkiewicz U."/>
            <person name="Pilsyk S."/>
            <person name="Malc E."/>
            <person name="Mieczkowski P."/>
            <person name="Kruszewska J.S."/>
            <person name="Biernat P."/>
            <person name="Pawlowska J."/>
        </authorList>
    </citation>
    <scope>NUCLEOTIDE SEQUENCE</scope>
    <source>
        <strain evidence="1">WA0000067209</strain>
    </source>
</reference>
<dbReference type="SUPFAM" id="SSF51735">
    <property type="entry name" value="NAD(P)-binding Rossmann-fold domains"/>
    <property type="match status" value="1"/>
</dbReference>
<organism evidence="1 2">
    <name type="scientific">Mortierella isabellina</name>
    <name type="common">Filamentous fungus</name>
    <name type="synonym">Umbelopsis isabellina</name>
    <dbReference type="NCBI Taxonomy" id="91625"/>
    <lineage>
        <taxon>Eukaryota</taxon>
        <taxon>Fungi</taxon>
        <taxon>Fungi incertae sedis</taxon>
        <taxon>Mucoromycota</taxon>
        <taxon>Mucoromycotina</taxon>
        <taxon>Umbelopsidomycetes</taxon>
        <taxon>Umbelopsidales</taxon>
        <taxon>Umbelopsidaceae</taxon>
        <taxon>Umbelopsis</taxon>
    </lineage>
</organism>
<sequence>MNSPSELSQNQLQDVLIIGGSGNIGSRIALTLLSLNKNGCQRFRVGILSRIQTFQNGAKREVLHNLERHGTTIMYADYTEDQEPLKAMTGSDIRKCTNWCLTDRIDIFHIRDIMSTIRSTMTSKATRSGQI</sequence>
<accession>A0A8H7PDW7</accession>
<proteinExistence type="predicted"/>
<name>A0A8H7PDW7_MORIS</name>
<evidence type="ECO:0000313" key="2">
    <source>
        <dbReference type="Proteomes" id="UP000654370"/>
    </source>
</evidence>
<dbReference type="Gene3D" id="3.40.50.720">
    <property type="entry name" value="NAD(P)-binding Rossmann-like Domain"/>
    <property type="match status" value="1"/>
</dbReference>
<dbReference type="InterPro" id="IPR036291">
    <property type="entry name" value="NAD(P)-bd_dom_sf"/>
</dbReference>